<evidence type="ECO:0000256" key="1">
    <source>
        <dbReference type="ARBA" id="ARBA00022729"/>
    </source>
</evidence>
<dbReference type="PANTHER" id="PTHR35936:SF25">
    <property type="entry name" value="ABC TRANSPORTER SUBSTRATE-BINDING PROTEIN"/>
    <property type="match status" value="1"/>
</dbReference>
<keyword evidence="1 2" id="KW-0732">Signal</keyword>
<protein>
    <submittedName>
        <fullName evidence="4">Transporter substrate-binding domain-containing protein</fullName>
    </submittedName>
</protein>
<comment type="caution">
    <text evidence="4">The sequence shown here is derived from an EMBL/GenBank/DDBJ whole genome shotgun (WGS) entry which is preliminary data.</text>
</comment>
<evidence type="ECO:0000313" key="4">
    <source>
        <dbReference type="EMBL" id="MBC3809286.1"/>
    </source>
</evidence>
<dbReference type="InterPro" id="IPR001638">
    <property type="entry name" value="Solute-binding_3/MltF_N"/>
</dbReference>
<name>A0ABR6X8S0_9BURK</name>
<accession>A0ABR6X8S0</accession>
<reference evidence="4 5" key="1">
    <citation type="submission" date="2020-08" db="EMBL/GenBank/DDBJ databases">
        <title>Novel species isolated from subtropical streams in China.</title>
        <authorList>
            <person name="Lu H."/>
        </authorList>
    </citation>
    <scope>NUCLEOTIDE SEQUENCE [LARGE SCALE GENOMIC DNA]</scope>
    <source>
        <strain evidence="4 5">KACC 16656</strain>
    </source>
</reference>
<proteinExistence type="predicted"/>
<gene>
    <name evidence="4" type="ORF">H8K52_18255</name>
</gene>
<dbReference type="SUPFAM" id="SSF53850">
    <property type="entry name" value="Periplasmic binding protein-like II"/>
    <property type="match status" value="1"/>
</dbReference>
<dbReference type="EMBL" id="JACOFW010000029">
    <property type="protein sequence ID" value="MBC3809286.1"/>
    <property type="molecule type" value="Genomic_DNA"/>
</dbReference>
<dbReference type="Pfam" id="PF00497">
    <property type="entry name" value="SBP_bac_3"/>
    <property type="match status" value="1"/>
</dbReference>
<evidence type="ECO:0000313" key="5">
    <source>
        <dbReference type="Proteomes" id="UP000648257"/>
    </source>
</evidence>
<feature type="domain" description="Solute-binding protein family 3/N-terminal" evidence="3">
    <location>
        <begin position="27"/>
        <end position="248"/>
    </location>
</feature>
<evidence type="ECO:0000256" key="2">
    <source>
        <dbReference type="SAM" id="SignalP"/>
    </source>
</evidence>
<dbReference type="PANTHER" id="PTHR35936">
    <property type="entry name" value="MEMBRANE-BOUND LYTIC MUREIN TRANSGLYCOSYLASE F"/>
    <property type="match status" value="1"/>
</dbReference>
<dbReference type="PROSITE" id="PS51257">
    <property type="entry name" value="PROKAR_LIPOPROTEIN"/>
    <property type="match status" value="1"/>
</dbReference>
<organism evidence="4 5">
    <name type="scientific">Undibacterium seohonense</name>
    <dbReference type="NCBI Taxonomy" id="1344950"/>
    <lineage>
        <taxon>Bacteria</taxon>
        <taxon>Pseudomonadati</taxon>
        <taxon>Pseudomonadota</taxon>
        <taxon>Betaproteobacteria</taxon>
        <taxon>Burkholderiales</taxon>
        <taxon>Oxalobacteraceae</taxon>
        <taxon>Undibacterium</taxon>
    </lineage>
</organism>
<feature type="signal peptide" evidence="2">
    <location>
        <begin position="1"/>
        <end position="20"/>
    </location>
</feature>
<keyword evidence="5" id="KW-1185">Reference proteome</keyword>
<evidence type="ECO:0000259" key="3">
    <source>
        <dbReference type="Pfam" id="PF00497"/>
    </source>
</evidence>
<dbReference type="Gene3D" id="3.40.190.10">
    <property type="entry name" value="Periplasmic binding protein-like II"/>
    <property type="match status" value="2"/>
</dbReference>
<sequence>MRQSLLKSLFLLLFTGSCHALEPIRACGGDSNWPPMSYISEETKSIQGLSVQVLKEIFLKPTPEFKLRPWARCMSEVESLQGSDLIMSSFRTPEREQKFYFSRPYFNLTPAYFFARQRFAQAPITTLRDLSQYKVCSLHGAATSYVGSAASQIESGATNYLSLIRKIDRGHCEIVVDMKEVFLGLSKIGVAPFDAAHYKILVLPETQQLPLHFAISKRHPNAKKILEMLNKGIATLEKNGKLKQLADRDFK</sequence>
<feature type="chain" id="PRO_5047248575" evidence="2">
    <location>
        <begin position="21"/>
        <end position="251"/>
    </location>
</feature>
<dbReference type="RefSeq" id="WP_186924345.1">
    <property type="nucleotide sequence ID" value="NZ_JACOFW010000029.1"/>
</dbReference>
<dbReference type="Proteomes" id="UP000648257">
    <property type="component" value="Unassembled WGS sequence"/>
</dbReference>